<evidence type="ECO:0000256" key="2">
    <source>
        <dbReference type="ARBA" id="ARBA00001936"/>
    </source>
</evidence>
<keyword evidence="13" id="KW-0464">Manganese</keyword>
<comment type="cofactor">
    <cofactor evidence="5">
        <name>Fe(2+)</name>
        <dbReference type="ChEBI" id="CHEBI:29033"/>
    </cofactor>
</comment>
<comment type="cofactor">
    <cofactor evidence="4">
        <name>Zn(2+)</name>
        <dbReference type="ChEBI" id="CHEBI:29105"/>
    </cofactor>
</comment>
<gene>
    <name evidence="10" type="primary">rpe</name>
    <name evidence="15" type="ORF">SAMN02910432_00360</name>
</gene>
<dbReference type="GO" id="GO:0004750">
    <property type="term" value="F:D-ribulose-phosphate 3-epimerase activity"/>
    <property type="evidence" value="ECO:0007669"/>
    <property type="project" value="UniProtKB-UniRule"/>
</dbReference>
<dbReference type="PROSITE" id="PS01085">
    <property type="entry name" value="RIBUL_P_3_EPIMER_1"/>
    <property type="match status" value="1"/>
</dbReference>
<dbReference type="InterPro" id="IPR013785">
    <property type="entry name" value="Aldolase_TIM"/>
</dbReference>
<comment type="similarity">
    <text evidence="6 10 11">Belongs to the ribulose-phosphate 3-epimerase family.</text>
</comment>
<evidence type="ECO:0000256" key="12">
    <source>
        <dbReference type="PIRSR" id="PIRSR001461-1"/>
    </source>
</evidence>
<keyword evidence="10 11" id="KW-0119">Carbohydrate metabolism</keyword>
<feature type="binding site" evidence="10 13">
    <location>
        <position position="64"/>
    </location>
    <ligand>
        <name>a divalent metal cation</name>
        <dbReference type="ChEBI" id="CHEBI:60240"/>
    </ligand>
</feature>
<evidence type="ECO:0000256" key="4">
    <source>
        <dbReference type="ARBA" id="ARBA00001947"/>
    </source>
</evidence>
<feature type="binding site" evidence="10 14">
    <location>
        <begin position="140"/>
        <end position="143"/>
    </location>
    <ligand>
        <name>substrate</name>
    </ligand>
</feature>
<dbReference type="NCBIfam" id="NF004076">
    <property type="entry name" value="PRK05581.1-4"/>
    <property type="match status" value="1"/>
</dbReference>
<evidence type="ECO:0000256" key="13">
    <source>
        <dbReference type="PIRSR" id="PIRSR001461-2"/>
    </source>
</evidence>
<comment type="cofactor">
    <cofactor evidence="10 13">
        <name>a divalent metal cation</name>
        <dbReference type="ChEBI" id="CHEBI:60240"/>
    </cofactor>
    <text evidence="10 13">Binds 1 divalent metal cation per subunit.</text>
</comment>
<feature type="active site" description="Proton acceptor" evidence="10 12">
    <location>
        <position position="33"/>
    </location>
</feature>
<dbReference type="Gene3D" id="3.20.20.70">
    <property type="entry name" value="Aldolase class I"/>
    <property type="match status" value="1"/>
</dbReference>
<feature type="binding site" evidence="10 13">
    <location>
        <position position="173"/>
    </location>
    <ligand>
        <name>a divalent metal cation</name>
        <dbReference type="ChEBI" id="CHEBI:60240"/>
    </ligand>
</feature>
<evidence type="ECO:0000256" key="11">
    <source>
        <dbReference type="PIRNR" id="PIRNR001461"/>
    </source>
</evidence>
<keyword evidence="13" id="KW-0862">Zinc</keyword>
<feature type="active site" description="Proton donor" evidence="10 12">
    <location>
        <position position="173"/>
    </location>
</feature>
<dbReference type="EC" id="5.1.3.1" evidence="7 10"/>
<dbReference type="GO" id="GO:0019323">
    <property type="term" value="P:pentose catabolic process"/>
    <property type="evidence" value="ECO:0007669"/>
    <property type="project" value="UniProtKB-UniRule"/>
</dbReference>
<dbReference type="Pfam" id="PF00834">
    <property type="entry name" value="Ribul_P_3_epim"/>
    <property type="match status" value="1"/>
</dbReference>
<evidence type="ECO:0000256" key="10">
    <source>
        <dbReference type="HAMAP-Rule" id="MF_02227"/>
    </source>
</evidence>
<dbReference type="GO" id="GO:0046872">
    <property type="term" value="F:metal ion binding"/>
    <property type="evidence" value="ECO:0007669"/>
    <property type="project" value="UniProtKB-UniRule"/>
</dbReference>
<evidence type="ECO:0000256" key="8">
    <source>
        <dbReference type="ARBA" id="ARBA00022723"/>
    </source>
</evidence>
<keyword evidence="13" id="KW-0170">Cobalt</keyword>
<evidence type="ECO:0000256" key="6">
    <source>
        <dbReference type="ARBA" id="ARBA00009541"/>
    </source>
</evidence>
<dbReference type="Proteomes" id="UP000182635">
    <property type="component" value="Unassembled WGS sequence"/>
</dbReference>
<feature type="binding site" evidence="10 13">
    <location>
        <position position="33"/>
    </location>
    <ligand>
        <name>a divalent metal cation</name>
        <dbReference type="ChEBI" id="CHEBI:60240"/>
    </ligand>
</feature>
<dbReference type="GO" id="GO:0006098">
    <property type="term" value="P:pentose-phosphate shunt"/>
    <property type="evidence" value="ECO:0007669"/>
    <property type="project" value="UniProtKB-UniRule"/>
</dbReference>
<dbReference type="NCBIfam" id="TIGR01163">
    <property type="entry name" value="rpe"/>
    <property type="match status" value="1"/>
</dbReference>
<comment type="catalytic activity">
    <reaction evidence="1 10 11">
        <text>D-ribulose 5-phosphate = D-xylulose 5-phosphate</text>
        <dbReference type="Rhea" id="RHEA:13677"/>
        <dbReference type="ChEBI" id="CHEBI:57737"/>
        <dbReference type="ChEBI" id="CHEBI:58121"/>
        <dbReference type="EC" id="5.1.3.1"/>
    </reaction>
</comment>
<evidence type="ECO:0000313" key="15">
    <source>
        <dbReference type="EMBL" id="SFG20666.1"/>
    </source>
</evidence>
<dbReference type="CDD" id="cd00429">
    <property type="entry name" value="RPE"/>
    <property type="match status" value="1"/>
</dbReference>
<evidence type="ECO:0000256" key="3">
    <source>
        <dbReference type="ARBA" id="ARBA00001941"/>
    </source>
</evidence>
<evidence type="ECO:0000313" key="16">
    <source>
        <dbReference type="Proteomes" id="UP000182635"/>
    </source>
</evidence>
<comment type="pathway">
    <text evidence="10">Carbohydrate degradation.</text>
</comment>
<evidence type="ECO:0000256" key="7">
    <source>
        <dbReference type="ARBA" id="ARBA00013188"/>
    </source>
</evidence>
<keyword evidence="8 10" id="KW-0479">Metal-binding</keyword>
<sequence length="220" mass="23913">MIIAPSILSADFANLAADVKAVEEAGAKYLHIDIMDGHFVDNLTFGPNVVKALRPLSNLFFDCHLMVENPEKYLQDFAAAGADLVGVHIEATKHAHRVISKIHQLGMKAEIVLNPGTSLEFAKEVLPLVDSVLIMTVDPGFGGQAFLEETVSKIAEAEKYRKEHNLNYQIEVDGGINDQTIKTAKAAGATIAVAGSYVFSQNTPEEQIKKLIEASKQVEK</sequence>
<dbReference type="PIRSF" id="PIRSF001461">
    <property type="entry name" value="RPE"/>
    <property type="match status" value="1"/>
</dbReference>
<dbReference type="HAMAP" id="MF_02227">
    <property type="entry name" value="RPE"/>
    <property type="match status" value="1"/>
</dbReference>
<comment type="cofactor">
    <cofactor evidence="2">
        <name>Mn(2+)</name>
        <dbReference type="ChEBI" id="CHEBI:29035"/>
    </cofactor>
</comment>
<dbReference type="GO" id="GO:0005737">
    <property type="term" value="C:cytoplasm"/>
    <property type="evidence" value="ECO:0007669"/>
    <property type="project" value="UniProtKB-ARBA"/>
</dbReference>
<dbReference type="PROSITE" id="PS01086">
    <property type="entry name" value="RIBUL_P_3_EPIMER_2"/>
    <property type="match status" value="1"/>
</dbReference>
<feature type="binding site" evidence="14">
    <location>
        <position position="175"/>
    </location>
    <ligand>
        <name>substrate</name>
    </ligand>
</feature>
<dbReference type="FunFam" id="3.20.20.70:FF:000004">
    <property type="entry name" value="Ribulose-phosphate 3-epimerase"/>
    <property type="match status" value="1"/>
</dbReference>
<evidence type="ECO:0000256" key="5">
    <source>
        <dbReference type="ARBA" id="ARBA00001954"/>
    </source>
</evidence>
<keyword evidence="9 10" id="KW-0413">Isomerase</keyword>
<comment type="cofactor">
    <cofactor evidence="3">
        <name>Co(2+)</name>
        <dbReference type="ChEBI" id="CHEBI:48828"/>
    </cofactor>
</comment>
<dbReference type="AlphaFoldDB" id="A0A1I2Q495"/>
<feature type="binding site" evidence="10 14">
    <location>
        <position position="6"/>
    </location>
    <ligand>
        <name>substrate</name>
    </ligand>
</feature>
<protein>
    <recommendedName>
        <fullName evidence="7 10">Ribulose-phosphate 3-epimerase</fullName>
        <ecNumber evidence="7 10">5.1.3.1</ecNumber>
    </recommendedName>
</protein>
<organism evidence="15 16">
    <name type="scientific">Ligilactobacillus ruminis DSM 20403 = NBRC 102161</name>
    <dbReference type="NCBI Taxonomy" id="1423798"/>
    <lineage>
        <taxon>Bacteria</taxon>
        <taxon>Bacillati</taxon>
        <taxon>Bacillota</taxon>
        <taxon>Bacilli</taxon>
        <taxon>Lactobacillales</taxon>
        <taxon>Lactobacillaceae</taxon>
        <taxon>Ligilactobacillus</taxon>
    </lineage>
</organism>
<evidence type="ECO:0000256" key="9">
    <source>
        <dbReference type="ARBA" id="ARBA00023235"/>
    </source>
</evidence>
<dbReference type="EMBL" id="FOPI01000005">
    <property type="protein sequence ID" value="SFG20666.1"/>
    <property type="molecule type" value="Genomic_DNA"/>
</dbReference>
<dbReference type="InterPro" id="IPR026019">
    <property type="entry name" value="Ribul_P_3_epim"/>
</dbReference>
<feature type="binding site" evidence="10">
    <location>
        <begin position="173"/>
        <end position="175"/>
    </location>
    <ligand>
        <name>substrate</name>
    </ligand>
</feature>
<evidence type="ECO:0000256" key="1">
    <source>
        <dbReference type="ARBA" id="ARBA00001782"/>
    </source>
</evidence>
<feature type="binding site" evidence="10 14">
    <location>
        <begin position="195"/>
        <end position="196"/>
    </location>
    <ligand>
        <name>substrate</name>
    </ligand>
</feature>
<dbReference type="OrthoDB" id="1645589at2"/>
<feature type="binding site" evidence="10 13">
    <location>
        <position position="31"/>
    </location>
    <ligand>
        <name>a divalent metal cation</name>
        <dbReference type="ChEBI" id="CHEBI:60240"/>
    </ligand>
</feature>
<dbReference type="RefSeq" id="WP_046922536.1">
    <property type="nucleotide sequence ID" value="NZ_AYYL01000002.1"/>
</dbReference>
<proteinExistence type="inferred from homology"/>
<feature type="binding site" evidence="10 14">
    <location>
        <position position="64"/>
    </location>
    <ligand>
        <name>substrate</name>
    </ligand>
</feature>
<dbReference type="InterPro" id="IPR000056">
    <property type="entry name" value="Ribul_P_3_epim-like"/>
</dbReference>
<reference evidence="16" key="1">
    <citation type="submission" date="2016-10" db="EMBL/GenBank/DDBJ databases">
        <authorList>
            <person name="Varghese N."/>
            <person name="Submissions S."/>
        </authorList>
    </citation>
    <scope>NUCLEOTIDE SEQUENCE [LARGE SCALE GENOMIC DNA]</scope>
    <source>
        <strain evidence="16">DSM 20403</strain>
    </source>
</reference>
<comment type="function">
    <text evidence="10">Catalyzes the reversible epimerization of D-ribulose 5-phosphate to D-xylulose 5-phosphate.</text>
</comment>
<dbReference type="SUPFAM" id="SSF51366">
    <property type="entry name" value="Ribulose-phoshate binding barrel"/>
    <property type="match status" value="1"/>
</dbReference>
<name>A0A1I2Q495_9LACO</name>
<accession>A0A1I2Q495</accession>
<evidence type="ECO:0000256" key="14">
    <source>
        <dbReference type="PIRSR" id="PIRSR001461-3"/>
    </source>
</evidence>
<dbReference type="PANTHER" id="PTHR11749">
    <property type="entry name" value="RIBULOSE-5-PHOSPHATE-3-EPIMERASE"/>
    <property type="match status" value="1"/>
</dbReference>
<dbReference type="InterPro" id="IPR011060">
    <property type="entry name" value="RibuloseP-bd_barrel"/>
</dbReference>